<dbReference type="Pfam" id="PF16448">
    <property type="entry name" value="LapD_MoxY_N"/>
    <property type="match status" value="1"/>
</dbReference>
<organism evidence="5 6">
    <name type="scientific">Marinobacterium aestuarii</name>
    <dbReference type="NCBI Taxonomy" id="1821621"/>
    <lineage>
        <taxon>Bacteria</taxon>
        <taxon>Pseudomonadati</taxon>
        <taxon>Pseudomonadota</taxon>
        <taxon>Gammaproteobacteria</taxon>
        <taxon>Oceanospirillales</taxon>
        <taxon>Oceanospirillaceae</taxon>
        <taxon>Marinobacterium</taxon>
    </lineage>
</organism>
<dbReference type="SMART" id="SM00267">
    <property type="entry name" value="GGDEF"/>
    <property type="match status" value="1"/>
</dbReference>
<evidence type="ECO:0000256" key="1">
    <source>
        <dbReference type="SAM" id="Phobius"/>
    </source>
</evidence>
<dbReference type="InterPro" id="IPR043128">
    <property type="entry name" value="Rev_trsase/Diguanyl_cyclase"/>
</dbReference>
<evidence type="ECO:0000313" key="6">
    <source>
        <dbReference type="Proteomes" id="UP000078070"/>
    </source>
</evidence>
<dbReference type="PROSITE" id="PS50883">
    <property type="entry name" value="EAL"/>
    <property type="match status" value="1"/>
</dbReference>
<dbReference type="Pfam" id="PF00563">
    <property type="entry name" value="EAL"/>
    <property type="match status" value="1"/>
</dbReference>
<evidence type="ECO:0000313" key="5">
    <source>
        <dbReference type="EMBL" id="ANG63308.1"/>
    </source>
</evidence>
<dbReference type="InterPro" id="IPR050706">
    <property type="entry name" value="Cyclic-di-GMP_PDE-like"/>
</dbReference>
<reference evidence="6" key="1">
    <citation type="submission" date="2016-05" db="EMBL/GenBank/DDBJ databases">
        <authorList>
            <person name="Baek K."/>
            <person name="Yang S.-J."/>
        </authorList>
    </citation>
    <scope>NUCLEOTIDE SEQUENCE [LARGE SCALE GENOMIC DNA]</scope>
    <source>
        <strain evidence="6">ST58-10</strain>
    </source>
</reference>
<dbReference type="GO" id="GO:0071111">
    <property type="term" value="F:cyclic-guanylate-specific phosphodiesterase activity"/>
    <property type="evidence" value="ECO:0007669"/>
    <property type="project" value="InterPro"/>
</dbReference>
<dbReference type="EMBL" id="CP015839">
    <property type="protein sequence ID" value="ANG63308.1"/>
    <property type="molecule type" value="Genomic_DNA"/>
</dbReference>
<dbReference type="AlphaFoldDB" id="A0A1A9F099"/>
<keyword evidence="6" id="KW-1185">Reference proteome</keyword>
<dbReference type="SMART" id="SM00052">
    <property type="entry name" value="EAL"/>
    <property type="match status" value="1"/>
</dbReference>
<dbReference type="GO" id="GO:0016020">
    <property type="term" value="C:membrane"/>
    <property type="evidence" value="ECO:0007669"/>
    <property type="project" value="InterPro"/>
</dbReference>
<accession>A0A1A9F099</accession>
<dbReference type="Pfam" id="PF00990">
    <property type="entry name" value="GGDEF"/>
    <property type="match status" value="1"/>
</dbReference>
<feature type="domain" description="HAMP" evidence="3">
    <location>
        <begin position="173"/>
        <end position="225"/>
    </location>
</feature>
<dbReference type="InterPro" id="IPR032244">
    <property type="entry name" value="LapD_MoxY_N"/>
</dbReference>
<dbReference type="PANTHER" id="PTHR33121">
    <property type="entry name" value="CYCLIC DI-GMP PHOSPHODIESTERASE PDEF"/>
    <property type="match status" value="1"/>
</dbReference>
<reference evidence="5 6" key="2">
    <citation type="journal article" date="2018" name="Int. J. Syst. Evol. Microbiol.">
        <title>Marinobacterium aestuarii sp. nov., a benzene-degrading marine bacterium isolated from estuary sediment.</title>
        <authorList>
            <person name="Bae S.S."/>
            <person name="Jung J."/>
            <person name="Chung D."/>
            <person name="Baek K."/>
        </authorList>
    </citation>
    <scope>NUCLEOTIDE SEQUENCE [LARGE SCALE GENOMIC DNA]</scope>
    <source>
        <strain evidence="5 6">ST58-10</strain>
    </source>
</reference>
<feature type="transmembrane region" description="Helical" evidence="1">
    <location>
        <begin position="6"/>
        <end position="26"/>
    </location>
</feature>
<dbReference type="InterPro" id="IPR029787">
    <property type="entry name" value="Nucleotide_cyclase"/>
</dbReference>
<dbReference type="Gene3D" id="6.20.270.20">
    <property type="entry name" value="LapD/MoxY periplasmic domain"/>
    <property type="match status" value="1"/>
</dbReference>
<feature type="domain" description="EAL" evidence="2">
    <location>
        <begin position="410"/>
        <end position="648"/>
    </location>
</feature>
<dbReference type="KEGG" id="mars:A8C75_13055"/>
<dbReference type="SUPFAM" id="SSF55073">
    <property type="entry name" value="Nucleotide cyclase"/>
    <property type="match status" value="1"/>
</dbReference>
<proteinExistence type="predicted"/>
<keyword evidence="1" id="KW-0472">Membrane</keyword>
<dbReference type="InterPro" id="IPR042461">
    <property type="entry name" value="LapD_MoxY_peri_C"/>
</dbReference>
<dbReference type="SUPFAM" id="SSF141868">
    <property type="entry name" value="EAL domain-like"/>
    <property type="match status" value="1"/>
</dbReference>
<protein>
    <recommendedName>
        <fullName evidence="7">Diguanylate cyclase</fullName>
    </recommendedName>
</protein>
<feature type="transmembrane region" description="Helical" evidence="1">
    <location>
        <begin position="154"/>
        <end position="176"/>
    </location>
</feature>
<keyword evidence="1" id="KW-0812">Transmembrane</keyword>
<dbReference type="Gene3D" id="3.20.20.450">
    <property type="entry name" value="EAL domain"/>
    <property type="match status" value="1"/>
</dbReference>
<dbReference type="Gene3D" id="3.30.110.200">
    <property type="match status" value="1"/>
</dbReference>
<evidence type="ECO:0000259" key="4">
    <source>
        <dbReference type="PROSITE" id="PS50887"/>
    </source>
</evidence>
<dbReference type="Proteomes" id="UP000078070">
    <property type="component" value="Chromosome"/>
</dbReference>
<dbReference type="PROSITE" id="PS50887">
    <property type="entry name" value="GGDEF"/>
    <property type="match status" value="1"/>
</dbReference>
<dbReference type="PROSITE" id="PS50885">
    <property type="entry name" value="HAMP"/>
    <property type="match status" value="1"/>
</dbReference>
<keyword evidence="1" id="KW-1133">Transmembrane helix</keyword>
<dbReference type="PANTHER" id="PTHR33121:SF23">
    <property type="entry name" value="CYCLIC DI-GMP PHOSPHODIESTERASE PDEB"/>
    <property type="match status" value="1"/>
</dbReference>
<dbReference type="InterPro" id="IPR000160">
    <property type="entry name" value="GGDEF_dom"/>
</dbReference>
<evidence type="ECO:0000259" key="2">
    <source>
        <dbReference type="PROSITE" id="PS50883"/>
    </source>
</evidence>
<dbReference type="RefSeq" id="WP_067383065.1">
    <property type="nucleotide sequence ID" value="NZ_CP015839.1"/>
</dbReference>
<dbReference type="InterPro" id="IPR003660">
    <property type="entry name" value="HAMP_dom"/>
</dbReference>
<dbReference type="CDD" id="cd01948">
    <property type="entry name" value="EAL"/>
    <property type="match status" value="1"/>
</dbReference>
<dbReference type="NCBIfam" id="TIGR00254">
    <property type="entry name" value="GGDEF"/>
    <property type="match status" value="1"/>
</dbReference>
<dbReference type="GO" id="GO:0007165">
    <property type="term" value="P:signal transduction"/>
    <property type="evidence" value="ECO:0007669"/>
    <property type="project" value="InterPro"/>
</dbReference>
<dbReference type="InterPro" id="IPR001633">
    <property type="entry name" value="EAL_dom"/>
</dbReference>
<dbReference type="OrthoDB" id="5894408at2"/>
<feature type="domain" description="GGDEF" evidence="4">
    <location>
        <begin position="267"/>
        <end position="403"/>
    </location>
</feature>
<name>A0A1A9F099_9GAMM</name>
<dbReference type="Gene3D" id="3.30.70.270">
    <property type="match status" value="1"/>
</dbReference>
<evidence type="ECO:0000259" key="3">
    <source>
        <dbReference type="PROSITE" id="PS50885"/>
    </source>
</evidence>
<sequence>MSLVNQLIAATLVAMMGLAGGTIYIASDSSKRMLTNQLESHALDTATHLGLYLAPYIANKDAATVETTINAIFDSGFYQRIDVVTAEGDMLFSKSTAPVIGNTVPQWFVDLVPLTPPAMTREVTYNWAKTGTIFVQGHPGYAYQAYWRVAQETLVLFLFLALLSTLAISLVLRIILRPLKGVEDQAIALTRKQYIEQPRIPKTRELRRVVEAMNQMVRQVHQMFEEQSQNIEELRRQAYRDDLTGLPNPRATRAQLGERLDYRQDFGPCALLYVHIDNLQALNQALGAEKTDNLIRLLSKQLSDICTGAGDHVMGRLSGADFTLLLKLPAPDQLQRIVNGLLSSIDQDYQQLRQSEAPTAAPVCIGIALGNDQTGAAQLQSNARLAIEKALQESRRVHQFQAPGDPQPVDESWHAHVSAAIENEQIFLQAQPVISTDEQQLHQEVFARILNRDNSPCSAGDFISVVRELGLMTDMDRAVVNHALQYLQQRPSGTALAINLSNESVSNPGFRQWLLERLSTLNERARLCIELNESSVLNNLEGIEGLRNALRTLGCRFGVDNFGVHPSGFGYLYKLQPDYIKIDGSLLHDIDNDAQDQFFVSSLVSVAHSLDIAAYAERVERSSQLTQLLRLKIDATQGFLHGTPKALE</sequence>
<gene>
    <name evidence="5" type="ORF">A8C75_13055</name>
</gene>
<evidence type="ECO:0008006" key="7">
    <source>
        <dbReference type="Google" id="ProtNLM"/>
    </source>
</evidence>
<dbReference type="STRING" id="1821621.A8C75_13055"/>
<dbReference type="InterPro" id="IPR035919">
    <property type="entry name" value="EAL_sf"/>
</dbReference>